<keyword evidence="1" id="KW-0808">Transferase</keyword>
<dbReference type="Proteomes" id="UP000642910">
    <property type="component" value="Unassembled WGS sequence"/>
</dbReference>
<dbReference type="EMBL" id="JADPKZ010000045">
    <property type="protein sequence ID" value="MBF8378460.1"/>
    <property type="molecule type" value="Genomic_DNA"/>
</dbReference>
<dbReference type="SUPFAM" id="SSF53335">
    <property type="entry name" value="S-adenosyl-L-methionine-dependent methyltransferases"/>
    <property type="match status" value="1"/>
</dbReference>
<organism evidence="3 4">
    <name type="scientific">Alicyclobacillus mali</name>
    <name type="common">ex Roth et al. 2021</name>
    <dbReference type="NCBI Taxonomy" id="1123961"/>
    <lineage>
        <taxon>Bacteria</taxon>
        <taxon>Bacillati</taxon>
        <taxon>Bacillota</taxon>
        <taxon>Bacilli</taxon>
        <taxon>Bacillales</taxon>
        <taxon>Alicyclobacillaceae</taxon>
        <taxon>Alicyclobacillus</taxon>
    </lineage>
</organism>
<evidence type="ECO:0000256" key="1">
    <source>
        <dbReference type="ARBA" id="ARBA00022679"/>
    </source>
</evidence>
<evidence type="ECO:0000259" key="2">
    <source>
        <dbReference type="Pfam" id="PF13649"/>
    </source>
</evidence>
<dbReference type="CDD" id="cd02440">
    <property type="entry name" value="AdoMet_MTases"/>
    <property type="match status" value="1"/>
</dbReference>
<dbReference type="GO" id="GO:0008168">
    <property type="term" value="F:methyltransferase activity"/>
    <property type="evidence" value="ECO:0007669"/>
    <property type="project" value="UniProtKB-KW"/>
</dbReference>
<protein>
    <submittedName>
        <fullName evidence="3">Class I SAM-dependent methyltransferase</fullName>
    </submittedName>
</protein>
<dbReference type="InterPro" id="IPR029063">
    <property type="entry name" value="SAM-dependent_MTases_sf"/>
</dbReference>
<keyword evidence="3" id="KW-0489">Methyltransferase</keyword>
<gene>
    <name evidence="3" type="ORF">IW967_11395</name>
</gene>
<keyword evidence="4" id="KW-1185">Reference proteome</keyword>
<evidence type="ECO:0000313" key="4">
    <source>
        <dbReference type="Proteomes" id="UP000642910"/>
    </source>
</evidence>
<feature type="domain" description="Methyltransferase" evidence="2">
    <location>
        <begin position="49"/>
        <end position="147"/>
    </location>
</feature>
<dbReference type="Pfam" id="PF13649">
    <property type="entry name" value="Methyltransf_25"/>
    <property type="match status" value="1"/>
</dbReference>
<proteinExistence type="predicted"/>
<dbReference type="Gene3D" id="3.40.50.150">
    <property type="entry name" value="Vaccinia Virus protein VP39"/>
    <property type="match status" value="1"/>
</dbReference>
<comment type="caution">
    <text evidence="3">The sequence shown here is derived from an EMBL/GenBank/DDBJ whole genome shotgun (WGS) entry which is preliminary data.</text>
</comment>
<accession>A0ABS0F583</accession>
<dbReference type="PANTHER" id="PTHR43861">
    <property type="entry name" value="TRANS-ACONITATE 2-METHYLTRANSFERASE-RELATED"/>
    <property type="match status" value="1"/>
</dbReference>
<dbReference type="InterPro" id="IPR041698">
    <property type="entry name" value="Methyltransf_25"/>
</dbReference>
<reference evidence="3 4" key="1">
    <citation type="submission" date="2020-11" db="EMBL/GenBank/DDBJ databases">
        <title>Genomic insight of Alicyclobacillus mali FL 18 reveals a new arsenic-resistant strain, with potential in environmental biotechnology.</title>
        <authorList>
            <person name="Fiorentino G."/>
            <person name="Gallo G."/>
            <person name="Aulitto M."/>
        </authorList>
    </citation>
    <scope>NUCLEOTIDE SEQUENCE [LARGE SCALE GENOMIC DNA]</scope>
    <source>
        <strain evidence="3 4">FL 18</strain>
    </source>
</reference>
<name>A0ABS0F583_9BACL</name>
<sequence>MMRDDLVLKGQHSQWESSYLKNKDMFGESPSEAAIRAAKIFHLHGIKKILELGAGQGRDTTYLAQQGFEVIALDYTKEGTERIRQKSIALNLSDRIQVVQHDVRLELPFENCSLDACYSHMLYCMAFPIRDLETLSRQIHRVLKPGGLNIFTVRHKGDPHYGQGIHRGEDMYEVGGFIVHFFDRNKVDKVSVGYKILDINEFEEGGLPRKLWMITMKKESN</sequence>
<dbReference type="GO" id="GO:0032259">
    <property type="term" value="P:methylation"/>
    <property type="evidence" value="ECO:0007669"/>
    <property type="project" value="UniProtKB-KW"/>
</dbReference>
<evidence type="ECO:0000313" key="3">
    <source>
        <dbReference type="EMBL" id="MBF8378460.1"/>
    </source>
</evidence>